<evidence type="ECO:0008006" key="13">
    <source>
        <dbReference type="Google" id="ProtNLM"/>
    </source>
</evidence>
<dbReference type="GO" id="GO:0005524">
    <property type="term" value="F:ATP binding"/>
    <property type="evidence" value="ECO:0007669"/>
    <property type="project" value="UniProtKB-KW"/>
</dbReference>
<comment type="caution">
    <text evidence="10">The sequence shown here is derived from an EMBL/GenBank/DDBJ whole genome shotgun (WGS) entry which is preliminary data.</text>
</comment>
<dbReference type="PROSITE" id="PS51192">
    <property type="entry name" value="HELICASE_ATP_BIND_1"/>
    <property type="match status" value="1"/>
</dbReference>
<dbReference type="GO" id="GO:0008270">
    <property type="term" value="F:zinc ion binding"/>
    <property type="evidence" value="ECO:0007669"/>
    <property type="project" value="UniProtKB-KW"/>
</dbReference>
<dbReference type="GO" id="GO:0003723">
    <property type="term" value="F:RNA binding"/>
    <property type="evidence" value="ECO:0007669"/>
    <property type="project" value="UniProtKB-KW"/>
</dbReference>
<feature type="compositionally biased region" description="Acidic residues" evidence="7">
    <location>
        <begin position="262"/>
        <end position="277"/>
    </location>
</feature>
<gene>
    <name evidence="11" type="ORF">EDS130_LOCUS10683</name>
    <name evidence="10" type="ORF">XAT740_LOCUS960</name>
</gene>
<feature type="domain" description="CCHC-type" evidence="8">
    <location>
        <begin position="517"/>
        <end position="532"/>
    </location>
</feature>
<evidence type="ECO:0000259" key="8">
    <source>
        <dbReference type="PROSITE" id="PS50158"/>
    </source>
</evidence>
<sequence length="616" mass="65483">MKNKKQNQVAIGESDEADTSFEQGNGINGKTSIKVSDADKQKGNFKNFEISKKTVKKLKARNVEYLFPVQSESYTSIHEQNDCLIQASSGTGKTLAYVIPLVELLQSDKSVELMSGRAPRVLVVTPTRDTAKPISDDFQTVVNDLAVATIYTTKKKSDDQETEVTNGCDILVATPDRLKEFIDEEKVDLSQIKHVVLDEVDELVDDLKKTLKNVFTSDQETKPQLIVLSEAAPDTVRKALKKFLSTDAVTLNLAEKTKEEATADDDEEEDDNDEDDEKPVNGSSTNTSGNADDGPRSLLSKQPNYTTYQLSTNDEIKGVGFVFTMLRKSFGDDFDAKGSVPQIAFTKDYKGAIFDLPSKYDEQLQSSWRDSARIQMGPITELPELDEASMNDHNIFTRGNKSGGGDRNSGRSNACFNCQKEGHKSFECPEGKNSGRNGGNRSGGGGGGGGCFNCGKDGHKSFECPEPKKAGGRGGSGAGGGGGCFNCGKDGHKSFECPEPKKAGGRGGSGGGGGGGCFNCGKDGHKSFECSEPKKAGGRGGPGGAGAGGCFNCGKDGHKSFECPEPKKERSSFGGRGGPRGGGAGGAKRSFGGGYSNGATTTETSNKKIKFDDDDE</sequence>
<keyword evidence="12" id="KW-1185">Reference proteome</keyword>
<accession>A0A813Q3J5</accession>
<dbReference type="GO" id="GO:0005730">
    <property type="term" value="C:nucleolus"/>
    <property type="evidence" value="ECO:0007669"/>
    <property type="project" value="UniProtKB-SubCell"/>
</dbReference>
<keyword evidence="2" id="KW-0547">Nucleotide-binding</keyword>
<keyword evidence="6" id="KW-0862">Zinc</keyword>
<feature type="domain" description="CCHC-type" evidence="8">
    <location>
        <begin position="550"/>
        <end position="565"/>
    </location>
</feature>
<dbReference type="InterPro" id="IPR011545">
    <property type="entry name" value="DEAD/DEAH_box_helicase_dom"/>
</dbReference>
<dbReference type="GO" id="GO:0005829">
    <property type="term" value="C:cytosol"/>
    <property type="evidence" value="ECO:0007669"/>
    <property type="project" value="TreeGrafter"/>
</dbReference>
<comment type="subcellular location">
    <subcellularLocation>
        <location evidence="1">Cytoplasm</location>
    </subcellularLocation>
</comment>
<dbReference type="AlphaFoldDB" id="A0A813Q3J5"/>
<evidence type="ECO:0000256" key="3">
    <source>
        <dbReference type="ARBA" id="ARBA00022801"/>
    </source>
</evidence>
<evidence type="ECO:0000256" key="2">
    <source>
        <dbReference type="ARBA" id="ARBA00022741"/>
    </source>
</evidence>
<feature type="region of interest" description="Disordered" evidence="7">
    <location>
        <begin position="255"/>
        <end position="302"/>
    </location>
</feature>
<dbReference type="SUPFAM" id="SSF57756">
    <property type="entry name" value="Retrovirus zinc finger-like domains"/>
    <property type="match status" value="3"/>
</dbReference>
<feature type="region of interest" description="Disordered" evidence="7">
    <location>
        <begin position="562"/>
        <end position="616"/>
    </location>
</feature>
<dbReference type="EMBL" id="CAJNOJ010000037">
    <property type="protein sequence ID" value="CAF0919314.1"/>
    <property type="molecule type" value="Genomic_DNA"/>
</dbReference>
<dbReference type="InterPro" id="IPR001878">
    <property type="entry name" value="Znf_CCHC"/>
</dbReference>
<name>A0A813Q3J5_ADIRI</name>
<dbReference type="Pfam" id="PF00098">
    <property type="entry name" value="zf-CCHC"/>
    <property type="match status" value="5"/>
</dbReference>
<evidence type="ECO:0000256" key="5">
    <source>
        <dbReference type="ARBA" id="ARBA00022840"/>
    </source>
</evidence>
<evidence type="ECO:0000313" key="11">
    <source>
        <dbReference type="EMBL" id="CAF0919314.1"/>
    </source>
</evidence>
<dbReference type="Pfam" id="PF00270">
    <property type="entry name" value="DEAD"/>
    <property type="match status" value="1"/>
</dbReference>
<keyword evidence="6" id="KW-0863">Zinc-finger</keyword>
<dbReference type="InterPro" id="IPR014001">
    <property type="entry name" value="Helicase_ATP-bd"/>
</dbReference>
<feature type="domain" description="CCHC-type" evidence="8">
    <location>
        <begin position="415"/>
        <end position="430"/>
    </location>
</feature>
<dbReference type="GO" id="GO:0016787">
    <property type="term" value="F:hydrolase activity"/>
    <property type="evidence" value="ECO:0007669"/>
    <property type="project" value="UniProtKB-KW"/>
</dbReference>
<dbReference type="EMBL" id="CAJNOR010000027">
    <property type="protein sequence ID" value="CAF0761474.1"/>
    <property type="molecule type" value="Genomic_DNA"/>
</dbReference>
<dbReference type="InterPro" id="IPR050079">
    <property type="entry name" value="DEAD_box_RNA_helicase"/>
</dbReference>
<evidence type="ECO:0000256" key="1">
    <source>
        <dbReference type="ARBA" id="ARBA00004496"/>
    </source>
</evidence>
<feature type="region of interest" description="Disordered" evidence="7">
    <location>
        <begin position="1"/>
        <end position="36"/>
    </location>
</feature>
<organism evidence="10 12">
    <name type="scientific">Adineta ricciae</name>
    <name type="common">Rotifer</name>
    <dbReference type="NCBI Taxonomy" id="249248"/>
    <lineage>
        <taxon>Eukaryota</taxon>
        <taxon>Metazoa</taxon>
        <taxon>Spiralia</taxon>
        <taxon>Gnathifera</taxon>
        <taxon>Rotifera</taxon>
        <taxon>Eurotatoria</taxon>
        <taxon>Bdelloidea</taxon>
        <taxon>Adinetida</taxon>
        <taxon>Adinetidae</taxon>
        <taxon>Adineta</taxon>
    </lineage>
</organism>
<dbReference type="InterPro" id="IPR012562">
    <property type="entry name" value="GUCT"/>
</dbReference>
<dbReference type="Gene3D" id="3.30.70.2280">
    <property type="match status" value="1"/>
</dbReference>
<keyword evidence="4" id="KW-0347">Helicase</keyword>
<dbReference type="InterPro" id="IPR035979">
    <property type="entry name" value="RBD_domain_sf"/>
</dbReference>
<dbReference type="Proteomes" id="UP000663852">
    <property type="component" value="Unassembled WGS sequence"/>
</dbReference>
<feature type="compositionally biased region" description="Basic and acidic residues" evidence="7">
    <location>
        <begin position="605"/>
        <end position="616"/>
    </location>
</feature>
<dbReference type="CDD" id="cd12937">
    <property type="entry name" value="GUCT_RH7_like"/>
    <property type="match status" value="1"/>
</dbReference>
<keyword evidence="5" id="KW-0067">ATP-binding</keyword>
<keyword evidence="3" id="KW-0378">Hydrolase</keyword>
<feature type="domain" description="CCHC-type" evidence="8">
    <location>
        <begin position="484"/>
        <end position="499"/>
    </location>
</feature>
<dbReference type="PANTHER" id="PTHR47959">
    <property type="entry name" value="ATP-DEPENDENT RNA HELICASE RHLE-RELATED"/>
    <property type="match status" value="1"/>
</dbReference>
<feature type="compositionally biased region" description="Polar residues" evidence="7">
    <location>
        <begin position="20"/>
        <end position="34"/>
    </location>
</feature>
<evidence type="ECO:0000259" key="9">
    <source>
        <dbReference type="PROSITE" id="PS51192"/>
    </source>
</evidence>
<dbReference type="Gene3D" id="3.40.50.300">
    <property type="entry name" value="P-loop containing nucleotide triphosphate hydrolases"/>
    <property type="match status" value="1"/>
</dbReference>
<evidence type="ECO:0000256" key="4">
    <source>
        <dbReference type="ARBA" id="ARBA00022806"/>
    </source>
</evidence>
<proteinExistence type="predicted"/>
<dbReference type="SUPFAM" id="SSF54928">
    <property type="entry name" value="RNA-binding domain, RBD"/>
    <property type="match status" value="1"/>
</dbReference>
<feature type="compositionally biased region" description="Basic and acidic residues" evidence="7">
    <location>
        <begin position="562"/>
        <end position="571"/>
    </location>
</feature>
<dbReference type="InterPro" id="IPR027417">
    <property type="entry name" value="P-loop_NTPase"/>
</dbReference>
<feature type="domain" description="Helicase ATP-binding" evidence="9">
    <location>
        <begin position="74"/>
        <end position="250"/>
    </location>
</feature>
<dbReference type="PROSITE" id="PS50158">
    <property type="entry name" value="ZF_CCHC"/>
    <property type="match status" value="5"/>
</dbReference>
<evidence type="ECO:0000313" key="10">
    <source>
        <dbReference type="EMBL" id="CAF0761474.1"/>
    </source>
</evidence>
<dbReference type="SMART" id="SM00487">
    <property type="entry name" value="DEXDc"/>
    <property type="match status" value="1"/>
</dbReference>
<evidence type="ECO:0000313" key="12">
    <source>
        <dbReference type="Proteomes" id="UP000663828"/>
    </source>
</evidence>
<reference evidence="10" key="1">
    <citation type="submission" date="2021-02" db="EMBL/GenBank/DDBJ databases">
        <authorList>
            <person name="Nowell W R."/>
        </authorList>
    </citation>
    <scope>NUCLEOTIDE SEQUENCE</scope>
</reference>
<dbReference type="OrthoDB" id="5870588at2759"/>
<dbReference type="GO" id="GO:0003724">
    <property type="term" value="F:RNA helicase activity"/>
    <property type="evidence" value="ECO:0007669"/>
    <property type="project" value="UniProtKB-EC"/>
</dbReference>
<protein>
    <recommendedName>
        <fullName evidence="13">RNA helicase</fullName>
    </recommendedName>
</protein>
<keyword evidence="6" id="KW-0479">Metal-binding</keyword>
<feature type="compositionally biased region" description="Polar residues" evidence="7">
    <location>
        <begin position="281"/>
        <end position="290"/>
    </location>
</feature>
<dbReference type="Gene3D" id="4.10.60.10">
    <property type="entry name" value="Zinc finger, CCHC-type"/>
    <property type="match status" value="2"/>
</dbReference>
<dbReference type="Proteomes" id="UP000663828">
    <property type="component" value="Unassembled WGS sequence"/>
</dbReference>
<dbReference type="PANTHER" id="PTHR47959:SF19">
    <property type="entry name" value="NUCLEOLAR RNA HELICASE 2-A"/>
    <property type="match status" value="1"/>
</dbReference>
<feature type="compositionally biased region" description="Gly residues" evidence="7">
    <location>
        <begin position="574"/>
        <end position="596"/>
    </location>
</feature>
<evidence type="ECO:0000256" key="6">
    <source>
        <dbReference type="PROSITE-ProRule" id="PRU00047"/>
    </source>
</evidence>
<evidence type="ECO:0000256" key="7">
    <source>
        <dbReference type="SAM" id="MobiDB-lite"/>
    </source>
</evidence>
<dbReference type="InterPro" id="IPR036875">
    <property type="entry name" value="Znf_CCHC_sf"/>
</dbReference>
<dbReference type="Pfam" id="PF08152">
    <property type="entry name" value="GUCT"/>
    <property type="match status" value="1"/>
</dbReference>
<dbReference type="SUPFAM" id="SSF52540">
    <property type="entry name" value="P-loop containing nucleoside triphosphate hydrolases"/>
    <property type="match status" value="1"/>
</dbReference>
<feature type="domain" description="CCHC-type" evidence="8">
    <location>
        <begin position="451"/>
        <end position="466"/>
    </location>
</feature>
<dbReference type="SMART" id="SM00343">
    <property type="entry name" value="ZnF_C2HC"/>
    <property type="match status" value="5"/>
</dbReference>